<dbReference type="Proteomes" id="UP001153292">
    <property type="component" value="Chromosome 23"/>
</dbReference>
<protein>
    <submittedName>
        <fullName evidence="1">Uncharacterized protein</fullName>
    </submittedName>
</protein>
<keyword evidence="2" id="KW-1185">Reference proteome</keyword>
<proteinExistence type="predicted"/>
<reference evidence="1" key="1">
    <citation type="submission" date="2021-12" db="EMBL/GenBank/DDBJ databases">
        <authorList>
            <person name="King R."/>
        </authorList>
    </citation>
    <scope>NUCLEOTIDE SEQUENCE</scope>
</reference>
<evidence type="ECO:0000313" key="1">
    <source>
        <dbReference type="EMBL" id="CAH2987020.1"/>
    </source>
</evidence>
<sequence>MSKRYPPDNLGMRQRALNARVKEAFVNNVKFEDLEDTAETSEVDKLFKIDLAAKYKHVDYILEMLKSADSLYTTRALKRSLWLFNDEYRHIINPEYLHNNIFPHTSLKMKRKILSDVSLHVRSEDRATLFYSYCVNTKLLSLALKFVLFTSESFKLALLQENKPPANLLFDKDKTYLNNFLKRSFPLYEALLKIMNNDDKTSRFLHDFQCWYNYDSEKYLDLVEKYGRQAFDQTYSKNIMEKQKLRVLAKPEFYINIIHRDAIVKYSTAADAKIYAVALLPKNYSSFWDYYYYASHKYVLDIIPKEDIYAFLKKNFHERYPGKEFETSKEFYDQKYYMFMTKEEQEAWAWEHIKSEKQILGVGRDYIWYGFVNFNDAFDKIKNLILIRRETSPRYNMLITLIRAAKTNRELEKLFEYYHKKHLNEARNNKEQFLLKVIEDHNIFDFDESCWKSFHILLFSMDLYNKLDHAPDALHVNDQFKTVLLLYHIVNEKEIPDPLMQYALDDFETVKIKSYLDKLTDKKRNILYEYLHSMFTNKVLDYKNEPFTSRNERQVKRYFNCIVWLMKIYNEKLEPTKRNHYRPERKKRCIDNRLSDRELLRRLKMDSNLVMSALPEVMERFEIKPFKINTFLKKVKLYFSDDISNEYLQSFERNVNKNLNMKGIDAAVNGIFHLADEKYKISFMNKHAPKNNRVDYNEIDPQELRVQKAICRYFCRSRPPMPLENILMYLKGDYVKHCLHIFNMFLQKLSTNLCLNFIESILDSPVSLQKHGIRLAFACFDTENLKKLITNLWKKSKNVSLRGILYKILFKKVKDDHDKELFEVLKYYTIDLRDDDENEIFDLLVSEELPGIFLSDYNEAAWTAVGKFRDRKEPNIQRIKNVLRCIRKNLTLMDELFVRTVVVNHLEEMFKEKRIYDFFLKDRINNGIFVEKWKLVEAFIIHATSFSQTPTSLSVTLSNYVTQACLESWKEVHHEELIYQKLFFQFVKGLKKEGHKQDNCDPINAIPVFETIITELQKRLSLVEIYIAVWDLKLTIVYKKVTHNTIIDSTPFIQFGRQVGEIIVDYVRKKQYNTYMSNEIKHLIEGNVEDLHKKARKADICISAETGLILVASGLTEHETVETYVLAVQLLPSCGITWDSYKTVISKVSQMEEPNVQCAIHLNEKRLFM</sequence>
<name>A0ABN8L4Z2_CHISP</name>
<gene>
    <name evidence="1" type="ORF">CHILSU_LOCUS6680</name>
</gene>
<evidence type="ECO:0000313" key="2">
    <source>
        <dbReference type="Proteomes" id="UP001153292"/>
    </source>
</evidence>
<organism evidence="1 2">
    <name type="scientific">Chilo suppressalis</name>
    <name type="common">Asiatic rice borer moth</name>
    <dbReference type="NCBI Taxonomy" id="168631"/>
    <lineage>
        <taxon>Eukaryota</taxon>
        <taxon>Metazoa</taxon>
        <taxon>Ecdysozoa</taxon>
        <taxon>Arthropoda</taxon>
        <taxon>Hexapoda</taxon>
        <taxon>Insecta</taxon>
        <taxon>Pterygota</taxon>
        <taxon>Neoptera</taxon>
        <taxon>Endopterygota</taxon>
        <taxon>Lepidoptera</taxon>
        <taxon>Glossata</taxon>
        <taxon>Ditrysia</taxon>
        <taxon>Pyraloidea</taxon>
        <taxon>Crambidae</taxon>
        <taxon>Crambinae</taxon>
        <taxon>Chilo</taxon>
    </lineage>
</organism>
<dbReference type="EMBL" id="OU963916">
    <property type="protein sequence ID" value="CAH2987020.1"/>
    <property type="molecule type" value="Genomic_DNA"/>
</dbReference>
<accession>A0ABN8L4Z2</accession>